<evidence type="ECO:0000313" key="2">
    <source>
        <dbReference type="EMBL" id="TBN55166.1"/>
    </source>
</evidence>
<protein>
    <submittedName>
        <fullName evidence="2">Uncharacterized protein</fullName>
    </submittedName>
</protein>
<keyword evidence="3" id="KW-1185">Reference proteome</keyword>
<proteinExistence type="predicted"/>
<evidence type="ECO:0000313" key="3">
    <source>
        <dbReference type="Proteomes" id="UP000291613"/>
    </source>
</evidence>
<dbReference type="AlphaFoldDB" id="A0A4V2JEG7"/>
<organism evidence="2 3">
    <name type="scientific">Hansschlegelia quercus</name>
    <dbReference type="NCBI Taxonomy" id="2528245"/>
    <lineage>
        <taxon>Bacteria</taxon>
        <taxon>Pseudomonadati</taxon>
        <taxon>Pseudomonadota</taxon>
        <taxon>Alphaproteobacteria</taxon>
        <taxon>Hyphomicrobiales</taxon>
        <taxon>Methylopilaceae</taxon>
        <taxon>Hansschlegelia</taxon>
    </lineage>
</organism>
<dbReference type="EMBL" id="SIUB01000001">
    <property type="protein sequence ID" value="TBN55166.1"/>
    <property type="molecule type" value="Genomic_DNA"/>
</dbReference>
<evidence type="ECO:0000256" key="1">
    <source>
        <dbReference type="SAM" id="MobiDB-lite"/>
    </source>
</evidence>
<reference evidence="2 3" key="1">
    <citation type="submission" date="2019-02" db="EMBL/GenBank/DDBJ databases">
        <title>Hansschlegelia quercus sp. nov., a novel methylotrophic bacterium from buds of oak (Quercus robur L.).</title>
        <authorList>
            <person name="Agafonova N.V."/>
            <person name="Kaparullina E.N."/>
            <person name="Grouzdev D.S."/>
            <person name="Doronina N.V."/>
        </authorList>
    </citation>
    <scope>NUCLEOTIDE SEQUENCE [LARGE SCALE GENOMIC DNA]</scope>
    <source>
        <strain evidence="2 3">Dub</strain>
    </source>
</reference>
<sequence length="62" mass="7016">MPPFLIFAAAAAGAMFGVKALKREWKRVNSALEESEREGEARDRLTRPTLKRDRTSGEWRPG</sequence>
<dbReference type="OrthoDB" id="8246396at2"/>
<feature type="compositionally biased region" description="Basic and acidic residues" evidence="1">
    <location>
        <begin position="38"/>
        <end position="62"/>
    </location>
</feature>
<comment type="caution">
    <text evidence="2">The sequence shown here is derived from an EMBL/GenBank/DDBJ whole genome shotgun (WGS) entry which is preliminary data.</text>
</comment>
<dbReference type="RefSeq" id="WP_131001417.1">
    <property type="nucleotide sequence ID" value="NZ_JBHSZR010000002.1"/>
</dbReference>
<name>A0A4V2JEG7_9HYPH</name>
<dbReference type="Proteomes" id="UP000291613">
    <property type="component" value="Unassembled WGS sequence"/>
</dbReference>
<accession>A0A4V2JEG7</accession>
<feature type="region of interest" description="Disordered" evidence="1">
    <location>
        <begin position="31"/>
        <end position="62"/>
    </location>
</feature>
<gene>
    <name evidence="2" type="ORF">EYR15_03235</name>
</gene>